<evidence type="ECO:0008006" key="4">
    <source>
        <dbReference type="Google" id="ProtNLM"/>
    </source>
</evidence>
<evidence type="ECO:0000313" key="2">
    <source>
        <dbReference type="EMBL" id="RNA31435.1"/>
    </source>
</evidence>
<proteinExistence type="predicted"/>
<sequence length="126" mass="15248">MSSQNSQIQGSFVDIRFFQLRLYVNISTLFFLDALGRLFCWIKHIFLKLRNNLFESKKSFYLILFVVAKKEDVDHDENKSPLTNKLNLKSDVIKEKRKIAWFIFKNFKDIELRKDQLFKHENNFHK</sequence>
<name>A0A3M7S726_BRAPC</name>
<dbReference type="EMBL" id="REGN01001941">
    <property type="protein sequence ID" value="RNA31435.1"/>
    <property type="molecule type" value="Genomic_DNA"/>
</dbReference>
<keyword evidence="1" id="KW-0472">Membrane</keyword>
<accession>A0A3M7S726</accession>
<feature type="transmembrane region" description="Helical" evidence="1">
    <location>
        <begin position="20"/>
        <end position="40"/>
    </location>
</feature>
<reference evidence="2 3" key="1">
    <citation type="journal article" date="2018" name="Sci. Rep.">
        <title>Genomic signatures of local adaptation to the degree of environmental predictability in rotifers.</title>
        <authorList>
            <person name="Franch-Gras L."/>
            <person name="Hahn C."/>
            <person name="Garcia-Roger E.M."/>
            <person name="Carmona M.J."/>
            <person name="Serra M."/>
            <person name="Gomez A."/>
        </authorList>
    </citation>
    <scope>NUCLEOTIDE SEQUENCE [LARGE SCALE GENOMIC DNA]</scope>
    <source>
        <strain evidence="2">HYR1</strain>
    </source>
</reference>
<organism evidence="2 3">
    <name type="scientific">Brachionus plicatilis</name>
    <name type="common">Marine rotifer</name>
    <name type="synonym">Brachionus muelleri</name>
    <dbReference type="NCBI Taxonomy" id="10195"/>
    <lineage>
        <taxon>Eukaryota</taxon>
        <taxon>Metazoa</taxon>
        <taxon>Spiralia</taxon>
        <taxon>Gnathifera</taxon>
        <taxon>Rotifera</taxon>
        <taxon>Eurotatoria</taxon>
        <taxon>Monogononta</taxon>
        <taxon>Pseudotrocha</taxon>
        <taxon>Ploima</taxon>
        <taxon>Brachionidae</taxon>
        <taxon>Brachionus</taxon>
    </lineage>
</organism>
<comment type="caution">
    <text evidence="2">The sequence shown here is derived from an EMBL/GenBank/DDBJ whole genome shotgun (WGS) entry which is preliminary data.</text>
</comment>
<keyword evidence="1" id="KW-0812">Transmembrane</keyword>
<gene>
    <name evidence="2" type="ORF">BpHYR1_010602</name>
</gene>
<protein>
    <recommendedName>
        <fullName evidence="4">Transmembrane protein</fullName>
    </recommendedName>
</protein>
<dbReference type="AlphaFoldDB" id="A0A3M7S726"/>
<dbReference type="Proteomes" id="UP000276133">
    <property type="component" value="Unassembled WGS sequence"/>
</dbReference>
<keyword evidence="3" id="KW-1185">Reference proteome</keyword>
<keyword evidence="1" id="KW-1133">Transmembrane helix</keyword>
<evidence type="ECO:0000256" key="1">
    <source>
        <dbReference type="SAM" id="Phobius"/>
    </source>
</evidence>
<evidence type="ECO:0000313" key="3">
    <source>
        <dbReference type="Proteomes" id="UP000276133"/>
    </source>
</evidence>